<proteinExistence type="predicted"/>
<dbReference type="Proteomes" id="UP000503580">
    <property type="component" value="Chromosome"/>
</dbReference>
<evidence type="ECO:0008006" key="4">
    <source>
        <dbReference type="Google" id="ProtNLM"/>
    </source>
</evidence>
<dbReference type="KEGG" id="kgn:GY169_13065"/>
<accession>A0A6G9RL41</accession>
<dbReference type="AlphaFoldDB" id="A0A6G9RL41"/>
<keyword evidence="1" id="KW-0732">Signal</keyword>
<dbReference type="RefSeq" id="WP_167576008.1">
    <property type="nucleotide sequence ID" value="NZ_CP050321.1"/>
</dbReference>
<evidence type="ECO:0000313" key="2">
    <source>
        <dbReference type="EMBL" id="QIR27674.1"/>
    </source>
</evidence>
<dbReference type="EMBL" id="CP050321">
    <property type="protein sequence ID" value="QIR27674.1"/>
    <property type="molecule type" value="Genomic_DNA"/>
</dbReference>
<reference evidence="2 3" key="1">
    <citation type="submission" date="2020-02" db="EMBL/GenBank/DDBJ databases">
        <title>Whole genome PO2S7.</title>
        <authorList>
            <person name="Singha K.M."/>
        </authorList>
    </citation>
    <scope>NUCLEOTIDE SEQUENCE [LARGE SCALE GENOMIC DNA]</scope>
    <source>
        <strain evidence="2 3">PO2S7</strain>
    </source>
</reference>
<protein>
    <recommendedName>
        <fullName evidence="4">Lipoprotein</fullName>
    </recommendedName>
</protein>
<evidence type="ECO:0000313" key="3">
    <source>
        <dbReference type="Proteomes" id="UP000503580"/>
    </source>
</evidence>
<feature type="signal peptide" evidence="1">
    <location>
        <begin position="1"/>
        <end position="20"/>
    </location>
</feature>
<evidence type="ECO:0000256" key="1">
    <source>
        <dbReference type="SAM" id="SignalP"/>
    </source>
</evidence>
<organism evidence="2 3">
    <name type="scientific">Kluyvera genomosp. 3</name>
    <dbReference type="NCBI Taxonomy" id="2774055"/>
    <lineage>
        <taxon>Bacteria</taxon>
        <taxon>Pseudomonadati</taxon>
        <taxon>Pseudomonadota</taxon>
        <taxon>Gammaproteobacteria</taxon>
        <taxon>Enterobacterales</taxon>
        <taxon>Enterobacteriaceae</taxon>
        <taxon>Kluyvera</taxon>
    </lineage>
</organism>
<feature type="chain" id="PRO_5026181350" description="Lipoprotein" evidence="1">
    <location>
        <begin position="21"/>
        <end position="143"/>
    </location>
</feature>
<gene>
    <name evidence="2" type="ORF">GY169_13065</name>
</gene>
<name>A0A6G9RL41_9ENTR</name>
<sequence length="143" mass="15449">MIKNLTFVFFVSAILSGCGGAVNSFMTGYTESVLGKRPTKAELDAELKSTIGWSDLQLVQQLGPPEKTYDVDGHRFLSYQANYNVNRPGKAPDYTTVVQGNTAYTTSTGGRTAGTVTYTCTIIFESVNSKIINANYSGNGCTY</sequence>
<dbReference type="PROSITE" id="PS51257">
    <property type="entry name" value="PROKAR_LIPOPROTEIN"/>
    <property type="match status" value="1"/>
</dbReference>
<keyword evidence="3" id="KW-1185">Reference proteome</keyword>